<dbReference type="RefSeq" id="WP_205176226.1">
    <property type="nucleotide sequence ID" value="NZ_JAFBDZ010000012.1"/>
</dbReference>
<sequence>MFFRKKGKLRKEYNEKLISVLDEAKQEWVQQRSIEEMSVEPTFEVHCHTKISEAKYFFLFREAKNRKIVIKR</sequence>
<accession>A0ABS2NKI0</accession>
<dbReference type="Pfam" id="PF10704">
    <property type="entry name" value="DUF2508"/>
    <property type="match status" value="1"/>
</dbReference>
<reference evidence="1 2" key="1">
    <citation type="submission" date="2021-01" db="EMBL/GenBank/DDBJ databases">
        <title>Genomic Encyclopedia of Type Strains, Phase IV (KMG-IV): sequencing the most valuable type-strain genomes for metagenomic binning, comparative biology and taxonomic classification.</title>
        <authorList>
            <person name="Goeker M."/>
        </authorList>
    </citation>
    <scope>NUCLEOTIDE SEQUENCE [LARGE SCALE GENOMIC DNA]</scope>
    <source>
        <strain evidence="1 2">DSM 24834</strain>
    </source>
</reference>
<evidence type="ECO:0000313" key="1">
    <source>
        <dbReference type="EMBL" id="MBM7588373.1"/>
    </source>
</evidence>
<evidence type="ECO:0000313" key="2">
    <source>
        <dbReference type="Proteomes" id="UP001646157"/>
    </source>
</evidence>
<dbReference type="Proteomes" id="UP001646157">
    <property type="component" value="Unassembled WGS sequence"/>
</dbReference>
<proteinExistence type="predicted"/>
<comment type="caution">
    <text evidence="1">The sequence shown here is derived from an EMBL/GenBank/DDBJ whole genome shotgun (WGS) entry which is preliminary data.</text>
</comment>
<dbReference type="EMBL" id="JAFBDZ010000012">
    <property type="protein sequence ID" value="MBM7588373.1"/>
    <property type="molecule type" value="Genomic_DNA"/>
</dbReference>
<keyword evidence="2" id="KW-1185">Reference proteome</keyword>
<name>A0ABS2NKI0_9BACI</name>
<evidence type="ECO:0008006" key="3">
    <source>
        <dbReference type="Google" id="ProtNLM"/>
    </source>
</evidence>
<dbReference type="InterPro" id="IPR019644">
    <property type="entry name" value="DUF2508"/>
</dbReference>
<organism evidence="1 2">
    <name type="scientific">Rossellomorea pakistanensis</name>
    <dbReference type="NCBI Taxonomy" id="992288"/>
    <lineage>
        <taxon>Bacteria</taxon>
        <taxon>Bacillati</taxon>
        <taxon>Bacillota</taxon>
        <taxon>Bacilli</taxon>
        <taxon>Bacillales</taxon>
        <taxon>Bacillaceae</taxon>
        <taxon>Rossellomorea</taxon>
    </lineage>
</organism>
<gene>
    <name evidence="1" type="ORF">JOC86_004986</name>
</gene>
<protein>
    <recommendedName>
        <fullName evidence="3">DUF2508 family protein</fullName>
    </recommendedName>
</protein>